<reference evidence="1" key="1">
    <citation type="submission" date="2022-06" db="EMBL/GenBank/DDBJ databases">
        <title>Brachyspira pilosicoli from pigs in Switzerland.</title>
        <authorList>
            <person name="Schmitt S."/>
            <person name="Arnold M."/>
            <person name="Rossano A."/>
            <person name="Perreten V."/>
        </authorList>
    </citation>
    <scope>NUCLEOTIDE SEQUENCE</scope>
    <source>
        <strain evidence="1">MEI4028</strain>
    </source>
</reference>
<gene>
    <name evidence="1" type="ORF">NEH99_08710</name>
</gene>
<dbReference type="Proteomes" id="UP001242021">
    <property type="component" value="Chromosome"/>
</dbReference>
<proteinExistence type="predicted"/>
<name>A0AAJ6GCI1_BRAPL</name>
<sequence length="229" mass="27437">MEYKDIKIIHNQIKDVKLKTENYTKQIKCQYPKNMLVSFVLFDELKKIDDINTIKLYGFLAFKRDVIFLINIKEESFIIFTSQNNFNSMINKKSSRQYISNIISTIQCNNQKSLFGEDFLKKEKIKILFNKLKIKISDEEIERLHKFINEVIIITYRYDDKYLLSDFNLYKPLNPYNMDLSYKIDLLKILHDFEAKKVSYINEKTEEENPIDYGIKYNEDDDSIPISLK</sequence>
<organism evidence="1 2">
    <name type="scientific">Brachyspira pilosicoli</name>
    <name type="common">Serpulina pilosicoli</name>
    <dbReference type="NCBI Taxonomy" id="52584"/>
    <lineage>
        <taxon>Bacteria</taxon>
        <taxon>Pseudomonadati</taxon>
        <taxon>Spirochaetota</taxon>
        <taxon>Spirochaetia</taxon>
        <taxon>Brachyspirales</taxon>
        <taxon>Brachyspiraceae</taxon>
        <taxon>Brachyspira</taxon>
    </lineage>
</organism>
<evidence type="ECO:0000313" key="2">
    <source>
        <dbReference type="Proteomes" id="UP001242021"/>
    </source>
</evidence>
<dbReference type="RefSeq" id="WP_284602531.1">
    <property type="nucleotide sequence ID" value="NZ_CP098752.1"/>
</dbReference>
<evidence type="ECO:0000313" key="1">
    <source>
        <dbReference type="EMBL" id="WIH94366.1"/>
    </source>
</evidence>
<dbReference type="AlphaFoldDB" id="A0AAJ6GCI1"/>
<dbReference type="EMBL" id="CP098754">
    <property type="protein sequence ID" value="WIH94366.1"/>
    <property type="molecule type" value="Genomic_DNA"/>
</dbReference>
<protein>
    <submittedName>
        <fullName evidence="1">Uncharacterized protein</fullName>
    </submittedName>
</protein>
<accession>A0AAJ6GCI1</accession>